<name>A0A1N6FJ57_9BACT</name>
<evidence type="ECO:0000313" key="3">
    <source>
        <dbReference type="Proteomes" id="UP000185003"/>
    </source>
</evidence>
<dbReference type="SUPFAM" id="SSF81301">
    <property type="entry name" value="Nucleotidyltransferase"/>
    <property type="match status" value="1"/>
</dbReference>
<dbReference type="STRING" id="536979.SAMN04488055_2249"/>
<organism evidence="2 3">
    <name type="scientific">Chitinophaga niabensis</name>
    <dbReference type="NCBI Taxonomy" id="536979"/>
    <lineage>
        <taxon>Bacteria</taxon>
        <taxon>Pseudomonadati</taxon>
        <taxon>Bacteroidota</taxon>
        <taxon>Chitinophagia</taxon>
        <taxon>Chitinophagales</taxon>
        <taxon>Chitinophagaceae</taxon>
        <taxon>Chitinophaga</taxon>
    </lineage>
</organism>
<dbReference type="Gene3D" id="3.30.460.10">
    <property type="entry name" value="Beta Polymerase, domain 2"/>
    <property type="match status" value="1"/>
</dbReference>
<dbReference type="RefSeq" id="WP_074239319.1">
    <property type="nucleotide sequence ID" value="NZ_FSRA01000001.1"/>
</dbReference>
<dbReference type="PANTHER" id="PTHR41773:SF1">
    <property type="entry name" value="RELA_SPOT DOMAIN-CONTAINING PROTEIN"/>
    <property type="match status" value="1"/>
</dbReference>
<sequence>MDKTLNLEVIKFRYPDVSRLYEKLGSKVTDIIRSMISTEGVKSHAIYHRVKELKSLIDKIESKDKYSKLEDITDLCGVRIITYLASDVDSIVKIIRDKFVIDEINSIDKRKKDAKEFGYKSVHLVVSLPDNWIGSPIDQELKGLKVELQIRSILEHAWAEIEHDLGYKSDSAVPYPLQRGFTRLAANLESADFEFDRLKNMKKEYEQEVVDSIDPTSVVPVSVNPISLSVFANSNSTFNEIRDELTKERGMKYARGNKNFDKIIEKLSYLKINTINELEVVINANKEPFKRFVRLLFERRKDSREVILHESPLEYLLHYIAASKGREYLNKYKVYGTNSPEGNVKEITDFLDLYRDAHSNN</sequence>
<gene>
    <name evidence="2" type="ORF">SAMN04488055_2249</name>
</gene>
<accession>A0A1N6FJ57</accession>
<dbReference type="SMART" id="SM00954">
    <property type="entry name" value="RelA_SpoT"/>
    <property type="match status" value="1"/>
</dbReference>
<protein>
    <submittedName>
        <fullName evidence="2">PpGpp synthetase catalytic domain-containing protein (RelA/SpoT-type nucleotidyltranferase)</fullName>
    </submittedName>
</protein>
<dbReference type="InterPro" id="IPR007685">
    <property type="entry name" value="RelA_SpoT"/>
</dbReference>
<proteinExistence type="predicted"/>
<evidence type="ECO:0000259" key="1">
    <source>
        <dbReference type="SMART" id="SM00954"/>
    </source>
</evidence>
<dbReference type="InterPro" id="IPR043519">
    <property type="entry name" value="NT_sf"/>
</dbReference>
<reference evidence="2 3" key="1">
    <citation type="submission" date="2016-11" db="EMBL/GenBank/DDBJ databases">
        <authorList>
            <person name="Jaros S."/>
            <person name="Januszkiewicz K."/>
            <person name="Wedrychowicz H."/>
        </authorList>
    </citation>
    <scope>NUCLEOTIDE SEQUENCE [LARGE SCALE GENOMIC DNA]</scope>
    <source>
        <strain evidence="2 3">DSM 24787</strain>
    </source>
</reference>
<dbReference type="CDD" id="cd05399">
    <property type="entry name" value="NT_Rel-Spo_like"/>
    <property type="match status" value="1"/>
</dbReference>
<keyword evidence="3" id="KW-1185">Reference proteome</keyword>
<dbReference type="EMBL" id="FSRA01000001">
    <property type="protein sequence ID" value="SIN95309.1"/>
    <property type="molecule type" value="Genomic_DNA"/>
</dbReference>
<feature type="domain" description="RelA/SpoT" evidence="1">
    <location>
        <begin position="48"/>
        <end position="173"/>
    </location>
</feature>
<dbReference type="PANTHER" id="PTHR41773">
    <property type="entry name" value="GTP PYROPHOSPHATASE-RELATED"/>
    <property type="match status" value="1"/>
</dbReference>
<dbReference type="Proteomes" id="UP000185003">
    <property type="component" value="Unassembled WGS sequence"/>
</dbReference>
<dbReference type="Gene3D" id="1.10.287.860">
    <property type="entry name" value="Nucleotidyltransferase"/>
    <property type="match status" value="1"/>
</dbReference>
<dbReference type="Pfam" id="PF04607">
    <property type="entry name" value="RelA_SpoT"/>
    <property type="match status" value="1"/>
</dbReference>
<dbReference type="AlphaFoldDB" id="A0A1N6FJ57"/>
<dbReference type="GO" id="GO:0015969">
    <property type="term" value="P:guanosine tetraphosphate metabolic process"/>
    <property type="evidence" value="ECO:0007669"/>
    <property type="project" value="InterPro"/>
</dbReference>
<dbReference type="OrthoDB" id="656667at2"/>
<evidence type="ECO:0000313" key="2">
    <source>
        <dbReference type="EMBL" id="SIN95309.1"/>
    </source>
</evidence>